<name>A0A7W7VEK2_9PSEU</name>
<dbReference type="RefSeq" id="WP_184811304.1">
    <property type="nucleotide sequence ID" value="NZ_JACHJQ010000003.1"/>
</dbReference>
<evidence type="ECO:0000313" key="1">
    <source>
        <dbReference type="EMBL" id="MBB4907199.1"/>
    </source>
</evidence>
<reference evidence="1 2" key="1">
    <citation type="submission" date="2020-08" db="EMBL/GenBank/DDBJ databases">
        <title>Genomic Encyclopedia of Type Strains, Phase III (KMG-III): the genomes of soil and plant-associated and newly described type strains.</title>
        <authorList>
            <person name="Whitman W."/>
        </authorList>
    </citation>
    <scope>NUCLEOTIDE SEQUENCE [LARGE SCALE GENOMIC DNA]</scope>
    <source>
        <strain evidence="1 2">CECT 8960</strain>
    </source>
</reference>
<protein>
    <submittedName>
        <fullName evidence="1">Putative RNA-binding Zn ribbon-like protein</fullName>
    </submittedName>
</protein>
<dbReference type="AlphaFoldDB" id="A0A7W7VEK2"/>
<dbReference type="EMBL" id="JACHJQ010000003">
    <property type="protein sequence ID" value="MBB4907199.1"/>
    <property type="molecule type" value="Genomic_DNA"/>
</dbReference>
<dbReference type="InterPro" id="IPR023286">
    <property type="entry name" value="ABATE_dom_sf"/>
</dbReference>
<dbReference type="SUPFAM" id="SSF160904">
    <property type="entry name" value="Jann2411-like"/>
    <property type="match status" value="1"/>
</dbReference>
<dbReference type="Proteomes" id="UP000520767">
    <property type="component" value="Unassembled WGS sequence"/>
</dbReference>
<organism evidence="1 2">
    <name type="scientific">Actinophytocola algeriensis</name>
    <dbReference type="NCBI Taxonomy" id="1768010"/>
    <lineage>
        <taxon>Bacteria</taxon>
        <taxon>Bacillati</taxon>
        <taxon>Actinomycetota</taxon>
        <taxon>Actinomycetes</taxon>
        <taxon>Pseudonocardiales</taxon>
        <taxon>Pseudonocardiaceae</taxon>
    </lineage>
</organism>
<gene>
    <name evidence="1" type="ORF">FHR82_003419</name>
</gene>
<dbReference type="Gene3D" id="1.10.3300.10">
    <property type="entry name" value="Jann2411-like domain"/>
    <property type="match status" value="1"/>
</dbReference>
<comment type="caution">
    <text evidence="1">The sequence shown here is derived from an EMBL/GenBank/DDBJ whole genome shotgun (WGS) entry which is preliminary data.</text>
</comment>
<accession>A0A7W7VEK2</accession>
<keyword evidence="2" id="KW-1185">Reference proteome</keyword>
<evidence type="ECO:0000313" key="2">
    <source>
        <dbReference type="Proteomes" id="UP000520767"/>
    </source>
</evidence>
<proteinExistence type="predicted"/>
<sequence>MPPFRALDPALAVAERLLPSSRLSTVVLSLPDERAAAARLNEVLAGARPRLRSVGGVWCVVYVAVARRDPELVVAAGGLAALVAVTGWRRLKRCDTCGTPFVDRTNGCTRRWCTPHRTSPPPRA</sequence>